<accession>A0A5D3B161</accession>
<proteinExistence type="predicted"/>
<evidence type="ECO:0000313" key="2">
    <source>
        <dbReference type="Proteomes" id="UP000322245"/>
    </source>
</evidence>
<name>A0A5D3B161_9TREE</name>
<gene>
    <name evidence="1" type="ORF">B9479_002412</name>
</gene>
<comment type="caution">
    <text evidence="1">The sequence shown here is derived from an EMBL/GenBank/DDBJ whole genome shotgun (WGS) entry which is preliminary data.</text>
</comment>
<evidence type="ECO:0000313" key="1">
    <source>
        <dbReference type="EMBL" id="TYJ56802.1"/>
    </source>
</evidence>
<protein>
    <submittedName>
        <fullName evidence="1">Uncharacterized protein</fullName>
    </submittedName>
</protein>
<dbReference type="AlphaFoldDB" id="A0A5D3B161"/>
<organism evidence="1 2">
    <name type="scientific">Cryptococcus floricola</name>
    <dbReference type="NCBI Taxonomy" id="2591691"/>
    <lineage>
        <taxon>Eukaryota</taxon>
        <taxon>Fungi</taxon>
        <taxon>Dikarya</taxon>
        <taxon>Basidiomycota</taxon>
        <taxon>Agaricomycotina</taxon>
        <taxon>Tremellomycetes</taxon>
        <taxon>Tremellales</taxon>
        <taxon>Cryptococcaceae</taxon>
        <taxon>Cryptococcus</taxon>
    </lineage>
</organism>
<sequence length="335" mass="37938">MSLSRYHFQRAIPAIYRRITLSRKLLERIYDNIDDTFLRRCLSYVEVLVVRDLQCVLDLNEVAHGRKLPGTPGNDTIHRDIGVLFPNAKALEFPMSSFNAFSARRTLLGAPDLPPDIHQPLPPKPSFGESEDWPSIDMPLGTDDISIAEVLGSSCTEIIIRYDESPAYAQHVIGLHELSRLVGRGIEVMSSLFNESAPGSEETRTSVKICSQCERALDCKVCGQREETGVKKLPIIKKVFDRTSELTDKPLSVLDWRMSQSFDGWVKQPRGNAENEREVEYHVKDAEAVRAPLFKKDPSLKWYHENGYMSFVELEDNIKWSESIASAKRELLSAS</sequence>
<dbReference type="Proteomes" id="UP000322245">
    <property type="component" value="Unassembled WGS sequence"/>
</dbReference>
<reference evidence="1 2" key="1">
    <citation type="submission" date="2017-05" db="EMBL/GenBank/DDBJ databases">
        <title>The Genome Sequence of Tsuchiyaea wingfieldii DSM 27421.</title>
        <authorList>
            <person name="Cuomo C."/>
            <person name="Passer A."/>
            <person name="Billmyre B."/>
            <person name="Heitman J."/>
        </authorList>
    </citation>
    <scope>NUCLEOTIDE SEQUENCE [LARGE SCALE GENOMIC DNA]</scope>
    <source>
        <strain evidence="1 2">DSM 27421</strain>
    </source>
</reference>
<dbReference type="EMBL" id="NIDF01000019">
    <property type="protein sequence ID" value="TYJ56802.1"/>
    <property type="molecule type" value="Genomic_DNA"/>
</dbReference>
<keyword evidence="2" id="KW-1185">Reference proteome</keyword>